<accession>A0ABY8J1Z3</accession>
<evidence type="ECO:0000313" key="1">
    <source>
        <dbReference type="EMBL" id="WFT76517.1"/>
    </source>
</evidence>
<gene>
    <name evidence="1" type="ORF">P9989_09205</name>
</gene>
<dbReference type="Proteomes" id="UP001221597">
    <property type="component" value="Chromosome"/>
</dbReference>
<organism evidence="1 2">
    <name type="scientific">Halobacillus naozhouensis</name>
    <dbReference type="NCBI Taxonomy" id="554880"/>
    <lineage>
        <taxon>Bacteria</taxon>
        <taxon>Bacillati</taxon>
        <taxon>Bacillota</taxon>
        <taxon>Bacilli</taxon>
        <taxon>Bacillales</taxon>
        <taxon>Bacillaceae</taxon>
        <taxon>Halobacillus</taxon>
    </lineage>
</organism>
<sequence length="204" mass="23722">MKRMPFEPPTEYYDERIETIDEKICDLIEQRKDLSNNNPGFPNKKLINAWAKRYNLFEDFLNRLFVHFLNEENFRPVIEPKGFLKNIPILKSFEKDDRFYSVTFVRQFENASVVHFTIDRDASDEMPGGLREHTFFELSIAGTGEDYDCRNEGGGGSNGHTSFTFIVSPSLPDDISEIVFVFKEYKASFKAKPTGVEFFIKVEN</sequence>
<dbReference type="RefSeq" id="WP_283078468.1">
    <property type="nucleotide sequence ID" value="NZ_CP121671.1"/>
</dbReference>
<dbReference type="EMBL" id="CP121671">
    <property type="protein sequence ID" value="WFT76517.1"/>
    <property type="molecule type" value="Genomic_DNA"/>
</dbReference>
<keyword evidence="2" id="KW-1185">Reference proteome</keyword>
<proteinExistence type="predicted"/>
<name>A0ABY8J1Z3_9BACI</name>
<reference evidence="1 2" key="1">
    <citation type="submission" date="2023-04" db="EMBL/GenBank/DDBJ databases">
        <title>Genome sequence of Halobacillus naozhouensis KACC 21980.</title>
        <authorList>
            <person name="Kim S."/>
            <person name="Heo J."/>
            <person name="Kwon S.-W."/>
        </authorList>
    </citation>
    <scope>NUCLEOTIDE SEQUENCE [LARGE SCALE GENOMIC DNA]</scope>
    <source>
        <strain evidence="1 2">KCTC 13234</strain>
    </source>
</reference>
<evidence type="ECO:0000313" key="2">
    <source>
        <dbReference type="Proteomes" id="UP001221597"/>
    </source>
</evidence>
<protein>
    <recommendedName>
        <fullName evidence="3">Chorismate mutase</fullName>
    </recommendedName>
</protein>
<evidence type="ECO:0008006" key="3">
    <source>
        <dbReference type="Google" id="ProtNLM"/>
    </source>
</evidence>